<dbReference type="AlphaFoldDB" id="A0A0D5YR26"/>
<reference evidence="2 3" key="1">
    <citation type="submission" date="2015-03" db="EMBL/GenBank/DDBJ databases">
        <title>Complete genome sequence of Muricauda lutaonensis CC-HSB-11T, isolated from a coastal hot spring.</title>
        <authorList>
            <person name="Kim K.M."/>
        </authorList>
    </citation>
    <scope>NUCLEOTIDE SEQUENCE [LARGE SCALE GENOMIC DNA]</scope>
    <source>
        <strain evidence="2 3">CC-HSB-11</strain>
    </source>
</reference>
<dbReference type="EMBL" id="CP011071">
    <property type="protein sequence ID" value="AKA34374.1"/>
    <property type="molecule type" value="Genomic_DNA"/>
</dbReference>
<evidence type="ECO:0000256" key="1">
    <source>
        <dbReference type="SAM" id="SignalP"/>
    </source>
</evidence>
<dbReference type="PATRIC" id="fig|516051.4.peg.740"/>
<feature type="chain" id="PRO_5002300386" evidence="1">
    <location>
        <begin position="19"/>
        <end position="293"/>
    </location>
</feature>
<dbReference type="Proteomes" id="UP000032726">
    <property type="component" value="Chromosome"/>
</dbReference>
<dbReference type="PROSITE" id="PS51257">
    <property type="entry name" value="PROKAR_LIPOPROTEIN"/>
    <property type="match status" value="1"/>
</dbReference>
<sequence length="293" mass="31703">MKKFFFPLLGLLFTFALACSNDNGGGAGNDDDGNGTVDKSANLLATGASANDILSNEKFDKLLIEAAYVTGFRPTQEAMDNFQDYLRQYTFKDDIEVIYKELPSPNEESLTLQEIADLEEENRTAYNDGSTLAIYIYFADAPSEDDDEDEGLVTLGAVYRNTSMVIHEKTIRTIAGRSLTITDADVETATLNHEFGHLFGLVNLGTVPVNAHEDGESENHCNVDGCLMQAELRFSVAGKSSSTIKSKNGIASACSLQGQTVLKMLEQQTARGLSAVPGLDSECVLDLQNNGGQ</sequence>
<dbReference type="HOGENOM" id="CLU_1048910_0_0_10"/>
<protein>
    <submittedName>
        <fullName evidence="2">Conserved hypothetical lipoprotein</fullName>
    </submittedName>
</protein>
<keyword evidence="3" id="KW-1185">Reference proteome</keyword>
<evidence type="ECO:0000313" key="2">
    <source>
        <dbReference type="EMBL" id="AKA34374.1"/>
    </source>
</evidence>
<evidence type="ECO:0000313" key="3">
    <source>
        <dbReference type="Proteomes" id="UP000032726"/>
    </source>
</evidence>
<proteinExistence type="predicted"/>
<dbReference type="KEGG" id="mlt:VC82_711"/>
<dbReference type="OrthoDB" id="1121673at2"/>
<dbReference type="RefSeq" id="WP_045801144.1">
    <property type="nucleotide sequence ID" value="NZ_CP011071.1"/>
</dbReference>
<dbReference type="STRING" id="516051.VC82_711"/>
<keyword evidence="1" id="KW-0732">Signal</keyword>
<feature type="signal peptide" evidence="1">
    <location>
        <begin position="1"/>
        <end position="18"/>
    </location>
</feature>
<accession>A0A0D5YR26</accession>
<name>A0A0D5YR26_9FLAO</name>
<organism evidence="2 3">
    <name type="scientific">Flagellimonas lutaonensis</name>
    <dbReference type="NCBI Taxonomy" id="516051"/>
    <lineage>
        <taxon>Bacteria</taxon>
        <taxon>Pseudomonadati</taxon>
        <taxon>Bacteroidota</taxon>
        <taxon>Flavobacteriia</taxon>
        <taxon>Flavobacteriales</taxon>
        <taxon>Flavobacteriaceae</taxon>
        <taxon>Flagellimonas</taxon>
    </lineage>
</organism>
<gene>
    <name evidence="2" type="ORF">VC82_711</name>
</gene>
<keyword evidence="2" id="KW-0449">Lipoprotein</keyword>